<name>B3U4P8_9BACT</name>
<organism evidence="1">
    <name type="scientific">Nitrospira defluvii</name>
    <dbReference type="NCBI Taxonomy" id="330214"/>
    <lineage>
        <taxon>Bacteria</taxon>
        <taxon>Pseudomonadati</taxon>
        <taxon>Nitrospirota</taxon>
        <taxon>Nitrospiria</taxon>
        <taxon>Nitrospirales</taxon>
        <taxon>Nitrospiraceae</taxon>
        <taxon>Nitrospira</taxon>
    </lineage>
</organism>
<dbReference type="AlphaFoldDB" id="B3U4P8"/>
<proteinExistence type="predicted"/>
<dbReference type="HOGENOM" id="CLU_3005601_0_0_0"/>
<dbReference type="EMBL" id="FP929003">
    <property type="protein sequence ID" value="CBK41210.1"/>
    <property type="molecule type" value="Genomic_DNA"/>
</dbReference>
<dbReference type="Proteomes" id="UP000001660">
    <property type="component" value="Chromosome"/>
</dbReference>
<reference evidence="2 3" key="2">
    <citation type="journal article" date="2010" name="Proc. Natl. Acad. Sci. U.S.A.">
        <title>A Nitrospira metagenome illuminates the physiology and evolution of globally important nitrite-oxidizing bacteria.</title>
        <authorList>
            <person name="Lucker S."/>
            <person name="Wagner M."/>
            <person name="Maixner F."/>
            <person name="Pelletier E."/>
            <person name="Koch H."/>
            <person name="Vacherie B."/>
            <person name="Rattei T."/>
            <person name="Sinninghe Damste J."/>
            <person name="Spieck E."/>
            <person name="Le Paslier D."/>
            <person name="Daims H."/>
        </authorList>
    </citation>
    <scope>NUCLEOTIDE SEQUENCE [LARGE SCALE GENOMIC DNA]</scope>
</reference>
<protein>
    <submittedName>
        <fullName evidence="1">Uncharacterized protein</fullName>
    </submittedName>
</protein>
<evidence type="ECO:0000313" key="1">
    <source>
        <dbReference type="EMBL" id="ACE75615.1"/>
    </source>
</evidence>
<gene>
    <name evidence="2" type="ORF">NIDE1467</name>
</gene>
<reference evidence="1" key="1">
    <citation type="journal article" date="2008" name="Environ. Microbiol.">
        <title>Environmental genomics reveals a functional chlorite dismutase in the nitrite-oxidizing bacterium 'Candidatus Nitrospira defluvii'.</title>
        <authorList>
            <person name="Maixner F."/>
            <person name="Wagner M."/>
            <person name="Lucker S."/>
            <person name="Pelletier E."/>
            <person name="Schmitz-Esser S."/>
            <person name="Hace K."/>
            <person name="Spieck E."/>
            <person name="Konrat R."/>
            <person name="Le Paslier D."/>
            <person name="Daims H."/>
        </authorList>
    </citation>
    <scope>NUCLEOTIDE SEQUENCE</scope>
</reference>
<evidence type="ECO:0000313" key="3">
    <source>
        <dbReference type="Proteomes" id="UP000001660"/>
    </source>
</evidence>
<dbReference type="EMBL" id="EU559167">
    <property type="protein sequence ID" value="ACE75615.1"/>
    <property type="molecule type" value="Genomic_DNA"/>
</dbReference>
<sequence>MLIPRDDKCLVQVVGELQSEANGHCAQLKVVSIPDDVRWVIPKANGSEHVSEQHRT</sequence>
<keyword evidence="3" id="KW-1185">Reference proteome</keyword>
<dbReference type="KEGG" id="nde:NIDE1467"/>
<evidence type="ECO:0000313" key="2">
    <source>
        <dbReference type="EMBL" id="CBK41210.1"/>
    </source>
</evidence>
<accession>B3U4P8</accession>
<reference evidence="2" key="3">
    <citation type="submission" date="2010-03" db="EMBL/GenBank/DDBJ databases">
        <authorList>
            <person name="Genoscope - CEA"/>
        </authorList>
    </citation>
    <scope>NUCLEOTIDE SEQUENCE</scope>
</reference>